<dbReference type="AlphaFoldDB" id="A0A2H0YPK1"/>
<dbReference type="EMBL" id="PEXW01000071">
    <property type="protein sequence ID" value="PIS40417.1"/>
    <property type="molecule type" value="Genomic_DNA"/>
</dbReference>
<proteinExistence type="predicted"/>
<organism evidence="4 5">
    <name type="scientific">Candidatus Kerfeldbacteria bacterium CG08_land_8_20_14_0_20_43_14</name>
    <dbReference type="NCBI Taxonomy" id="2014246"/>
    <lineage>
        <taxon>Bacteria</taxon>
        <taxon>Candidatus Kerfeldiibacteriota</taxon>
    </lineage>
</organism>
<protein>
    <recommendedName>
        <fullName evidence="6">Peptidase S9 prolyl oligopeptidase catalytic domain-containing protein</fullName>
    </recommendedName>
</protein>
<keyword evidence="1" id="KW-0472">Membrane</keyword>
<evidence type="ECO:0000259" key="3">
    <source>
        <dbReference type="Pfam" id="PF12146"/>
    </source>
</evidence>
<dbReference type="SUPFAM" id="SSF53474">
    <property type="entry name" value="alpha/beta-Hydrolases"/>
    <property type="match status" value="1"/>
</dbReference>
<gene>
    <name evidence="4" type="ORF">COT26_03415</name>
</gene>
<dbReference type="GO" id="GO:0008236">
    <property type="term" value="F:serine-type peptidase activity"/>
    <property type="evidence" value="ECO:0007669"/>
    <property type="project" value="InterPro"/>
</dbReference>
<evidence type="ECO:0000313" key="4">
    <source>
        <dbReference type="EMBL" id="PIS40417.1"/>
    </source>
</evidence>
<evidence type="ECO:0008006" key="6">
    <source>
        <dbReference type="Google" id="ProtNLM"/>
    </source>
</evidence>
<dbReference type="GO" id="GO:0006508">
    <property type="term" value="P:proteolysis"/>
    <property type="evidence" value="ECO:0007669"/>
    <property type="project" value="InterPro"/>
</dbReference>
<name>A0A2H0YPK1_9BACT</name>
<dbReference type="InterPro" id="IPR001375">
    <property type="entry name" value="Peptidase_S9_cat"/>
</dbReference>
<dbReference type="PANTHER" id="PTHR43358">
    <property type="entry name" value="ALPHA/BETA-HYDROLASE"/>
    <property type="match status" value="1"/>
</dbReference>
<dbReference type="Pfam" id="PF12146">
    <property type="entry name" value="Hydrolase_4"/>
    <property type="match status" value="1"/>
</dbReference>
<comment type="caution">
    <text evidence="4">The sequence shown here is derived from an EMBL/GenBank/DDBJ whole genome shotgun (WGS) entry which is preliminary data.</text>
</comment>
<sequence length="294" mass="32492">MIINLVLIALITVCILLILIAWYIASIIIKQPREVRPQDWATHNLHPELIKFRASDGIELSGAFISGSSKATIIMLHGYGHSKTQLLPQACFLNQAGFNVFLFDFRASGESAGEYITFGEEEQKDLVGAVHYLHSRKDIDHSRIGIFGFSMGGSVALLKSGELKEIKAVVVDSSYGEFHSLIESNFKQYLGGMPFFPLGHLVLYIIKVRTGAYFGNIRPLESISSLKDKPLLVIHGLQDKTVPVWDAIKIHASAHGPAELMLVQGAGHNTTYSSAGEKYVKKILGFFKTYLSEI</sequence>
<dbReference type="InterPro" id="IPR022742">
    <property type="entry name" value="Hydrolase_4"/>
</dbReference>
<evidence type="ECO:0000313" key="5">
    <source>
        <dbReference type="Proteomes" id="UP000236845"/>
    </source>
</evidence>
<dbReference type="InterPro" id="IPR052920">
    <property type="entry name" value="DNA-binding_regulatory"/>
</dbReference>
<feature type="domain" description="Serine aminopeptidase S33" evidence="3">
    <location>
        <begin position="68"/>
        <end position="171"/>
    </location>
</feature>
<dbReference type="Proteomes" id="UP000236845">
    <property type="component" value="Unassembled WGS sequence"/>
</dbReference>
<evidence type="ECO:0000256" key="1">
    <source>
        <dbReference type="SAM" id="Phobius"/>
    </source>
</evidence>
<feature type="transmembrane region" description="Helical" evidence="1">
    <location>
        <begin position="6"/>
        <end position="29"/>
    </location>
</feature>
<dbReference type="Pfam" id="PF00326">
    <property type="entry name" value="Peptidase_S9"/>
    <property type="match status" value="1"/>
</dbReference>
<reference evidence="5" key="1">
    <citation type="submission" date="2017-09" db="EMBL/GenBank/DDBJ databases">
        <title>Depth-based differentiation of microbial function through sediment-hosted aquifers and enrichment of novel symbionts in the deep terrestrial subsurface.</title>
        <authorList>
            <person name="Probst A.J."/>
            <person name="Ladd B."/>
            <person name="Jarett J.K."/>
            <person name="Geller-Mcgrath D.E."/>
            <person name="Sieber C.M.K."/>
            <person name="Emerson J.B."/>
            <person name="Anantharaman K."/>
            <person name="Thomas B.C."/>
            <person name="Malmstrom R."/>
            <person name="Stieglmeier M."/>
            <person name="Klingl A."/>
            <person name="Woyke T."/>
            <person name="Ryan C.M."/>
            <person name="Banfield J.F."/>
        </authorList>
    </citation>
    <scope>NUCLEOTIDE SEQUENCE [LARGE SCALE GENOMIC DNA]</scope>
</reference>
<dbReference type="Gene3D" id="3.40.50.1820">
    <property type="entry name" value="alpha/beta hydrolase"/>
    <property type="match status" value="1"/>
</dbReference>
<accession>A0A2H0YPK1</accession>
<dbReference type="InterPro" id="IPR029058">
    <property type="entry name" value="AB_hydrolase_fold"/>
</dbReference>
<feature type="domain" description="Peptidase S9 prolyl oligopeptidase catalytic" evidence="2">
    <location>
        <begin position="215"/>
        <end position="292"/>
    </location>
</feature>
<dbReference type="PANTHER" id="PTHR43358:SF4">
    <property type="entry name" value="ALPHA_BETA HYDROLASE FOLD-1 DOMAIN-CONTAINING PROTEIN"/>
    <property type="match status" value="1"/>
</dbReference>
<keyword evidence="1" id="KW-0812">Transmembrane</keyword>
<evidence type="ECO:0000259" key="2">
    <source>
        <dbReference type="Pfam" id="PF00326"/>
    </source>
</evidence>
<keyword evidence="1" id="KW-1133">Transmembrane helix</keyword>